<feature type="compositionally biased region" description="Pro residues" evidence="1">
    <location>
        <begin position="57"/>
        <end position="68"/>
    </location>
</feature>
<evidence type="ECO:0000313" key="2">
    <source>
        <dbReference type="EMBL" id="KAJ7759000.1"/>
    </source>
</evidence>
<feature type="compositionally biased region" description="Polar residues" evidence="1">
    <location>
        <begin position="15"/>
        <end position="25"/>
    </location>
</feature>
<feature type="region of interest" description="Disordered" evidence="1">
    <location>
        <begin position="1"/>
        <end position="115"/>
    </location>
</feature>
<keyword evidence="3" id="KW-1185">Reference proteome</keyword>
<sequence length="248" mass="27799">MGRRAKHLTRDTKRAANQLSVTKYRQTLPAKTMLAAQRDRLHRRKGAQSSRSSPGTSPEPSPDSPPRLQPLSAGPDTRALLELPSPPTSPPPSPPPSPPHIPPHLPHLPPLGTAIDERSQLPLPTDQPLFRDALLRPDGLDLSDIGRWKKEPPFEDDNDPAEPQSDAYHSYTRSLGFVLHGTRLREQHERDVQRRRKFKEGDLEEAMNGLRDEVRAMLEGWERALKGVYYVTTLVTMAGTHNIPYLPS</sequence>
<dbReference type="AlphaFoldDB" id="A0AAD7NG89"/>
<evidence type="ECO:0000313" key="3">
    <source>
        <dbReference type="Proteomes" id="UP001215280"/>
    </source>
</evidence>
<reference evidence="2" key="1">
    <citation type="submission" date="2023-03" db="EMBL/GenBank/DDBJ databases">
        <title>Massive genome expansion in bonnet fungi (Mycena s.s.) driven by repeated elements and novel gene families across ecological guilds.</title>
        <authorList>
            <consortium name="Lawrence Berkeley National Laboratory"/>
            <person name="Harder C.B."/>
            <person name="Miyauchi S."/>
            <person name="Viragh M."/>
            <person name="Kuo A."/>
            <person name="Thoen E."/>
            <person name="Andreopoulos B."/>
            <person name="Lu D."/>
            <person name="Skrede I."/>
            <person name="Drula E."/>
            <person name="Henrissat B."/>
            <person name="Morin E."/>
            <person name="Kohler A."/>
            <person name="Barry K."/>
            <person name="LaButti K."/>
            <person name="Morin E."/>
            <person name="Salamov A."/>
            <person name="Lipzen A."/>
            <person name="Mereny Z."/>
            <person name="Hegedus B."/>
            <person name="Baldrian P."/>
            <person name="Stursova M."/>
            <person name="Weitz H."/>
            <person name="Taylor A."/>
            <person name="Grigoriev I.V."/>
            <person name="Nagy L.G."/>
            <person name="Martin F."/>
            <person name="Kauserud H."/>
        </authorList>
    </citation>
    <scope>NUCLEOTIDE SEQUENCE</scope>
    <source>
        <strain evidence="2">CBHHK188m</strain>
    </source>
</reference>
<accession>A0AAD7NG89</accession>
<gene>
    <name evidence="2" type="ORF">DFH07DRAFT_772334</name>
</gene>
<dbReference type="EMBL" id="JARJLG010000053">
    <property type="protein sequence ID" value="KAJ7759000.1"/>
    <property type="molecule type" value="Genomic_DNA"/>
</dbReference>
<protein>
    <submittedName>
        <fullName evidence="2">Uncharacterized protein</fullName>
    </submittedName>
</protein>
<feature type="region of interest" description="Disordered" evidence="1">
    <location>
        <begin position="144"/>
        <end position="165"/>
    </location>
</feature>
<name>A0AAD7NG89_9AGAR</name>
<comment type="caution">
    <text evidence="2">The sequence shown here is derived from an EMBL/GenBank/DDBJ whole genome shotgun (WGS) entry which is preliminary data.</text>
</comment>
<feature type="compositionally biased region" description="Basic and acidic residues" evidence="1">
    <location>
        <begin position="144"/>
        <end position="153"/>
    </location>
</feature>
<organism evidence="2 3">
    <name type="scientific">Mycena maculata</name>
    <dbReference type="NCBI Taxonomy" id="230809"/>
    <lineage>
        <taxon>Eukaryota</taxon>
        <taxon>Fungi</taxon>
        <taxon>Dikarya</taxon>
        <taxon>Basidiomycota</taxon>
        <taxon>Agaricomycotina</taxon>
        <taxon>Agaricomycetes</taxon>
        <taxon>Agaricomycetidae</taxon>
        <taxon>Agaricales</taxon>
        <taxon>Marasmiineae</taxon>
        <taxon>Mycenaceae</taxon>
        <taxon>Mycena</taxon>
    </lineage>
</organism>
<feature type="compositionally biased region" description="Polar residues" evidence="1">
    <location>
        <begin position="47"/>
        <end position="56"/>
    </location>
</feature>
<dbReference type="Proteomes" id="UP001215280">
    <property type="component" value="Unassembled WGS sequence"/>
</dbReference>
<feature type="compositionally biased region" description="Pro residues" evidence="1">
    <location>
        <begin position="84"/>
        <end position="109"/>
    </location>
</feature>
<evidence type="ECO:0000256" key="1">
    <source>
        <dbReference type="SAM" id="MobiDB-lite"/>
    </source>
</evidence>
<proteinExistence type="predicted"/>